<name>A0A1Y1JHM9_PLAGO</name>
<evidence type="ECO:0000313" key="3">
    <source>
        <dbReference type="EMBL" id="GAW82039.1"/>
    </source>
</evidence>
<dbReference type="AlphaFoldDB" id="A0A1Y1JHM9"/>
<keyword evidence="4" id="KW-1185">Reference proteome</keyword>
<dbReference type="RefSeq" id="XP_028544628.1">
    <property type="nucleotide sequence ID" value="XM_028688827.1"/>
</dbReference>
<protein>
    <submittedName>
        <fullName evidence="3">Variable surface protein</fullName>
    </submittedName>
</protein>
<dbReference type="GeneID" id="39748771"/>
<proteinExistence type="predicted"/>
<evidence type="ECO:0000313" key="4">
    <source>
        <dbReference type="Proteomes" id="UP000195521"/>
    </source>
</evidence>
<feature type="region of interest" description="Disordered" evidence="1">
    <location>
        <begin position="230"/>
        <end position="250"/>
    </location>
</feature>
<evidence type="ECO:0000256" key="1">
    <source>
        <dbReference type="SAM" id="MobiDB-lite"/>
    </source>
</evidence>
<dbReference type="InterPro" id="IPR008780">
    <property type="entry name" value="Plasmodium_Vir"/>
</dbReference>
<sequence>METLTEDELILPWKRHIIEYVSFLLLNFQENLLKKLPAHEGYKKLEEEVNGNEHDSKCNDLGSDATVKNICTKFLRNIKDLIDSKINKKEHTDKTLCLIYWILDELRKHVSHNSRIINGVDINKIVHVGNRFYREHNPNVLFYDYELDLEKSKEEKHLYDYFKNYDKLIKCDSDDCKTYLKYVNYIKKIYYKHKMGCMWWNCDYFNFHEKYYPHVLISLLKEKINKFNNSEKNGNPGENSEQSSGSKSSKTEVGMKIKYIYCSKINDTDITLNRYKCEDPAYRQHSEKKTFGKPVKKGPHGVSTLQALRGINDSRCMAVYDNKNNFLGLNCNATRYEHKNELKYTNMNNKETMDPKDGARKLVDSKKEIKNSEDSVNVMPGTELFSAYRYVSSKDIEHGNIEEESTSDLHSIQPVTLFPEVLEEERKRYMDPIDHTCEYYISKEDEIVCVKKLKVDDYTKNVKYNDFTITNKVAELIIRETDGLLEVLDKNSITSNFSINRILTVVALIVGTFIVLFFYIKFTPLGYYLRKHLLKRRKVNNNIYKKNTSKIPSRNKKSYPINSQKERIQISYQYK</sequence>
<reference evidence="4" key="1">
    <citation type="submission" date="2017-04" db="EMBL/GenBank/DDBJ databases">
        <title>Plasmodium gonderi genome.</title>
        <authorList>
            <person name="Arisue N."/>
            <person name="Honma H."/>
            <person name="Kawai S."/>
            <person name="Tougan T."/>
            <person name="Tanabe K."/>
            <person name="Horii T."/>
        </authorList>
    </citation>
    <scope>NUCLEOTIDE SEQUENCE [LARGE SCALE GENOMIC DNA]</scope>
    <source>
        <strain evidence="4">ATCC 30045</strain>
    </source>
</reference>
<keyword evidence="2" id="KW-0472">Membrane</keyword>
<keyword evidence="2" id="KW-1133">Transmembrane helix</keyword>
<dbReference type="Pfam" id="PF05795">
    <property type="entry name" value="Plasmodium_Vir"/>
    <property type="match status" value="1"/>
</dbReference>
<accession>A0A1Y1JHM9</accession>
<feature type="compositionally biased region" description="Low complexity" evidence="1">
    <location>
        <begin position="237"/>
        <end position="248"/>
    </location>
</feature>
<dbReference type="EMBL" id="BDQF01000013">
    <property type="protein sequence ID" value="GAW82039.1"/>
    <property type="molecule type" value="Genomic_DNA"/>
</dbReference>
<organism evidence="3 4">
    <name type="scientific">Plasmodium gonderi</name>
    <dbReference type="NCBI Taxonomy" id="77519"/>
    <lineage>
        <taxon>Eukaryota</taxon>
        <taxon>Sar</taxon>
        <taxon>Alveolata</taxon>
        <taxon>Apicomplexa</taxon>
        <taxon>Aconoidasida</taxon>
        <taxon>Haemosporida</taxon>
        <taxon>Plasmodiidae</taxon>
        <taxon>Plasmodium</taxon>
        <taxon>Plasmodium (Plasmodium)</taxon>
    </lineage>
</organism>
<gene>
    <name evidence="3" type="ORF">PGO_120310</name>
</gene>
<keyword evidence="2" id="KW-0812">Transmembrane</keyword>
<dbReference type="Proteomes" id="UP000195521">
    <property type="component" value="Unassembled WGS sequence"/>
</dbReference>
<comment type="caution">
    <text evidence="3">The sequence shown here is derived from an EMBL/GenBank/DDBJ whole genome shotgun (WGS) entry which is preliminary data.</text>
</comment>
<feature type="transmembrane region" description="Helical" evidence="2">
    <location>
        <begin position="502"/>
        <end position="529"/>
    </location>
</feature>
<evidence type="ECO:0000256" key="2">
    <source>
        <dbReference type="SAM" id="Phobius"/>
    </source>
</evidence>
<dbReference type="OrthoDB" id="384716at2759"/>